<evidence type="ECO:0000256" key="4">
    <source>
        <dbReference type="ARBA" id="ARBA00023014"/>
    </source>
</evidence>
<keyword evidence="3" id="KW-0408">Iron</keyword>
<accession>A0A2R6ADB5</accession>
<dbReference type="PANTHER" id="PTHR11228:SF7">
    <property type="entry name" value="PQQA PEPTIDE CYCLASE"/>
    <property type="match status" value="1"/>
</dbReference>
<dbReference type="CDD" id="cd01335">
    <property type="entry name" value="Radical_SAM"/>
    <property type="match status" value="1"/>
</dbReference>
<keyword evidence="2" id="KW-0479">Metal-binding</keyword>
<dbReference type="PANTHER" id="PTHR11228">
    <property type="entry name" value="RADICAL SAM DOMAIN PROTEIN"/>
    <property type="match status" value="1"/>
</dbReference>
<dbReference type="InterPro" id="IPR013785">
    <property type="entry name" value="Aldolase_TIM"/>
</dbReference>
<reference evidence="6 7" key="1">
    <citation type="submission" date="2017-04" db="EMBL/GenBank/DDBJ databases">
        <title>Novel microbial lineages endemic to geothermal iron-oxide mats fill important gaps in the evolutionary history of Archaea.</title>
        <authorList>
            <person name="Jay Z.J."/>
            <person name="Beam J.P."/>
            <person name="Dlakic M."/>
            <person name="Rusch D.B."/>
            <person name="Kozubal M.A."/>
            <person name="Inskeep W.P."/>
        </authorList>
    </citation>
    <scope>NUCLEOTIDE SEQUENCE [LARGE SCALE GENOMIC DNA]</scope>
    <source>
        <strain evidence="6">OSP_D</strain>
    </source>
</reference>
<dbReference type="InterPro" id="IPR058240">
    <property type="entry name" value="rSAM_sf"/>
</dbReference>
<dbReference type="InterPro" id="IPR006638">
    <property type="entry name" value="Elp3/MiaA/NifB-like_rSAM"/>
</dbReference>
<evidence type="ECO:0000313" key="6">
    <source>
        <dbReference type="EMBL" id="PSN84329.1"/>
    </source>
</evidence>
<evidence type="ECO:0000313" key="7">
    <source>
        <dbReference type="Proteomes" id="UP000240880"/>
    </source>
</evidence>
<keyword evidence="4" id="KW-0411">Iron-sulfur</keyword>
<name>A0A2R6ADB5_9ARCH</name>
<dbReference type="GO" id="GO:0051539">
    <property type="term" value="F:4 iron, 4 sulfur cluster binding"/>
    <property type="evidence" value="ECO:0007669"/>
    <property type="project" value="UniProtKB-KW"/>
</dbReference>
<keyword evidence="1" id="KW-0949">S-adenosyl-L-methionine</keyword>
<dbReference type="PROSITE" id="PS51918">
    <property type="entry name" value="RADICAL_SAM"/>
    <property type="match status" value="1"/>
</dbReference>
<gene>
    <name evidence="6" type="ORF">B9Q01_01195</name>
</gene>
<dbReference type="GO" id="GO:0006783">
    <property type="term" value="P:heme biosynthetic process"/>
    <property type="evidence" value="ECO:0007669"/>
    <property type="project" value="TreeGrafter"/>
</dbReference>
<dbReference type="GO" id="GO:0046872">
    <property type="term" value="F:metal ion binding"/>
    <property type="evidence" value="ECO:0007669"/>
    <property type="project" value="UniProtKB-KW"/>
</dbReference>
<dbReference type="Pfam" id="PF11946">
    <property type="entry name" value="DUF3463"/>
    <property type="match status" value="1"/>
</dbReference>
<dbReference type="InterPro" id="IPR050377">
    <property type="entry name" value="Radical_SAM_PqqE_MftC-like"/>
</dbReference>
<protein>
    <submittedName>
        <fullName evidence="6">Radical SAM protein</fullName>
    </submittedName>
</protein>
<dbReference type="SFLD" id="SFLDG01067">
    <property type="entry name" value="SPASM/twitch_domain_containing"/>
    <property type="match status" value="1"/>
</dbReference>
<proteinExistence type="predicted"/>
<evidence type="ECO:0000256" key="1">
    <source>
        <dbReference type="ARBA" id="ARBA00022691"/>
    </source>
</evidence>
<comment type="caution">
    <text evidence="6">The sequence shown here is derived from an EMBL/GenBank/DDBJ whole genome shotgun (WGS) entry which is preliminary data.</text>
</comment>
<dbReference type="Gene3D" id="3.20.20.70">
    <property type="entry name" value="Aldolase class I"/>
    <property type="match status" value="1"/>
</dbReference>
<dbReference type="NCBIfam" id="TIGR03961">
    <property type="entry name" value="rSAM_PTO1314"/>
    <property type="match status" value="1"/>
</dbReference>
<evidence type="ECO:0000256" key="2">
    <source>
        <dbReference type="ARBA" id="ARBA00022723"/>
    </source>
</evidence>
<dbReference type="SUPFAM" id="SSF102114">
    <property type="entry name" value="Radical SAM enzymes"/>
    <property type="match status" value="1"/>
</dbReference>
<organism evidence="6 7">
    <name type="scientific">Candidatus Marsarchaeota G1 archaeon OSP_D</name>
    <dbReference type="NCBI Taxonomy" id="1978155"/>
    <lineage>
        <taxon>Archaea</taxon>
        <taxon>Candidatus Marsarchaeota</taxon>
        <taxon>Candidatus Marsarchaeota group 1</taxon>
    </lineage>
</organism>
<evidence type="ECO:0000256" key="3">
    <source>
        <dbReference type="ARBA" id="ARBA00023004"/>
    </source>
</evidence>
<dbReference type="SMART" id="SM00729">
    <property type="entry name" value="Elp3"/>
    <property type="match status" value="1"/>
</dbReference>
<dbReference type="InterPro" id="IPR007197">
    <property type="entry name" value="rSAM"/>
</dbReference>
<evidence type="ECO:0000259" key="5">
    <source>
        <dbReference type="PROSITE" id="PS51918"/>
    </source>
</evidence>
<dbReference type="InterPro" id="IPR023863">
    <property type="entry name" value="rSAM_PTO1314"/>
</dbReference>
<dbReference type="EMBL" id="NEXC01000004">
    <property type="protein sequence ID" value="PSN84329.1"/>
    <property type="molecule type" value="Genomic_DNA"/>
</dbReference>
<dbReference type="SFLD" id="SFLDS00029">
    <property type="entry name" value="Radical_SAM"/>
    <property type="match status" value="1"/>
</dbReference>
<sequence>MAVLRPVVFRGVHYSLKTANGKKLPLIAGHKLLYSCNLRCRMCPFWRRPDEKLLTVEEEVKMMDSLKKAGVVFMGFEGGEPLLRRDIAQILMESSKRFHTSMVTNGWLLKTKIHEIKDYLDFVFVSLDGPEEVHDKIRGITGSFKRAVEGIIEAKKYLGVAISHTIMSENLDHIQEMVKLAQKLGVGLSVQVAYNYSTAEKLSPQKERLRRTLELLLQLKRRGAPIVESEDYFQAIINSWFNGVEWRCKPWLLINIDPLGRIVLPCYVLNEYKGDNIVWQTDIQKLWQAYPWEKFEKCNKCALACYLEPSLFSWLNYSMVKDKILHGIISYIENAFRSG</sequence>
<dbReference type="Proteomes" id="UP000240880">
    <property type="component" value="Unassembled WGS sequence"/>
</dbReference>
<dbReference type="Pfam" id="PF04055">
    <property type="entry name" value="Radical_SAM"/>
    <property type="match status" value="1"/>
</dbReference>
<dbReference type="InterPro" id="IPR022563">
    <property type="entry name" value="DUF3463"/>
</dbReference>
<feature type="domain" description="Radical SAM core" evidence="5">
    <location>
        <begin position="22"/>
        <end position="222"/>
    </location>
</feature>
<dbReference type="GO" id="GO:0003824">
    <property type="term" value="F:catalytic activity"/>
    <property type="evidence" value="ECO:0007669"/>
    <property type="project" value="InterPro"/>
</dbReference>
<dbReference type="AlphaFoldDB" id="A0A2R6ADB5"/>